<dbReference type="Gene3D" id="1.10.357.10">
    <property type="entry name" value="Tetracycline Repressor, domain 2"/>
    <property type="match status" value="1"/>
</dbReference>
<evidence type="ECO:0000256" key="1">
    <source>
        <dbReference type="ARBA" id="ARBA00023125"/>
    </source>
</evidence>
<feature type="DNA-binding region" description="H-T-H motif" evidence="2">
    <location>
        <begin position="45"/>
        <end position="64"/>
    </location>
</feature>
<dbReference type="EMBL" id="BAABBV010000001">
    <property type="protein sequence ID" value="GAA4158023.1"/>
    <property type="molecule type" value="Genomic_DNA"/>
</dbReference>
<dbReference type="SUPFAM" id="SSF46689">
    <property type="entry name" value="Homeodomain-like"/>
    <property type="match status" value="1"/>
</dbReference>
<dbReference type="PRINTS" id="PR00455">
    <property type="entry name" value="HTHTETR"/>
</dbReference>
<evidence type="ECO:0000313" key="4">
    <source>
        <dbReference type="EMBL" id="GAA4158023.1"/>
    </source>
</evidence>
<sequence>MPRLTLMTHVPAGQTWRSTEKAKTRQRYLDEAARLFASRGFHAVSIDDLGAAVGVSGPALYRHFRGKEAILSEILVGVSERLMAGLEATLAERAEPRETLLGLIDFHVDFAVSERDVIRLQDRELASLPEAQNRAVRTLQRRYLDGWVEVLRALRPEATQAELRVLMQGVFGLLNSTAHNSAVAKGTDVRRILADAAAAVLLT</sequence>
<feature type="domain" description="HTH tetR-type" evidence="3">
    <location>
        <begin position="22"/>
        <end position="82"/>
    </location>
</feature>
<evidence type="ECO:0000256" key="2">
    <source>
        <dbReference type="PROSITE-ProRule" id="PRU00335"/>
    </source>
</evidence>
<dbReference type="SUPFAM" id="SSF48498">
    <property type="entry name" value="Tetracyclin repressor-like, C-terminal domain"/>
    <property type="match status" value="1"/>
</dbReference>
<evidence type="ECO:0000259" key="3">
    <source>
        <dbReference type="PROSITE" id="PS50977"/>
    </source>
</evidence>
<name>A0ABP7ZIQ1_9MICO</name>
<keyword evidence="1 2" id="KW-0238">DNA-binding</keyword>
<dbReference type="Pfam" id="PF17932">
    <property type="entry name" value="TetR_C_24"/>
    <property type="match status" value="1"/>
</dbReference>
<comment type="caution">
    <text evidence="4">The sequence shown here is derived from an EMBL/GenBank/DDBJ whole genome shotgun (WGS) entry which is preliminary data.</text>
</comment>
<dbReference type="InterPro" id="IPR023772">
    <property type="entry name" value="DNA-bd_HTH_TetR-type_CS"/>
</dbReference>
<dbReference type="PROSITE" id="PS01081">
    <property type="entry name" value="HTH_TETR_1"/>
    <property type="match status" value="1"/>
</dbReference>
<dbReference type="InterPro" id="IPR009057">
    <property type="entry name" value="Homeodomain-like_sf"/>
</dbReference>
<dbReference type="Gene3D" id="1.10.10.60">
    <property type="entry name" value="Homeodomain-like"/>
    <property type="match status" value="1"/>
</dbReference>
<dbReference type="InterPro" id="IPR001647">
    <property type="entry name" value="HTH_TetR"/>
</dbReference>
<proteinExistence type="predicted"/>
<dbReference type="PANTHER" id="PTHR30055:SF237">
    <property type="entry name" value="TRANSCRIPTIONAL REPRESSOR MCE3R"/>
    <property type="match status" value="1"/>
</dbReference>
<evidence type="ECO:0000313" key="5">
    <source>
        <dbReference type="Proteomes" id="UP001415169"/>
    </source>
</evidence>
<keyword evidence="5" id="KW-1185">Reference proteome</keyword>
<accession>A0ABP7ZIQ1</accession>
<dbReference type="Proteomes" id="UP001415169">
    <property type="component" value="Unassembled WGS sequence"/>
</dbReference>
<reference evidence="4" key="2">
    <citation type="submission" date="2023-12" db="EMBL/GenBank/DDBJ databases">
        <authorList>
            <person name="Sun Q."/>
            <person name="Inoue M."/>
        </authorList>
    </citation>
    <scope>NUCLEOTIDE SEQUENCE</scope>
    <source>
        <strain evidence="4">JCM 17590</strain>
    </source>
</reference>
<dbReference type="PROSITE" id="PS50977">
    <property type="entry name" value="HTH_TETR_2"/>
    <property type="match status" value="1"/>
</dbReference>
<dbReference type="InterPro" id="IPR041490">
    <property type="entry name" value="KstR2_TetR_C"/>
</dbReference>
<dbReference type="PANTHER" id="PTHR30055">
    <property type="entry name" value="HTH-TYPE TRANSCRIPTIONAL REGULATOR RUTR"/>
    <property type="match status" value="1"/>
</dbReference>
<dbReference type="InterPro" id="IPR036271">
    <property type="entry name" value="Tet_transcr_reg_TetR-rel_C_sf"/>
</dbReference>
<reference evidence="4" key="1">
    <citation type="journal article" date="2014" name="Int. J. Syst. Evol. Microbiol.">
        <title>Complete genome of a new Firmicutes species belonging to the dominant human colonic microbiota ('Ruminococcus bicirculans') reveals two chromosomes and a selective capacity to utilize plant glucans.</title>
        <authorList>
            <consortium name="NISC Comparative Sequencing Program"/>
            <person name="Wegmann U."/>
            <person name="Louis P."/>
            <person name="Goesmann A."/>
            <person name="Henrissat B."/>
            <person name="Duncan S.H."/>
            <person name="Flint H.J."/>
        </authorList>
    </citation>
    <scope>NUCLEOTIDE SEQUENCE</scope>
    <source>
        <strain evidence="4">JCM 17590</strain>
    </source>
</reference>
<organism evidence="4 5">
    <name type="scientific">Gryllotalpicola daejeonensis</name>
    <dbReference type="NCBI Taxonomy" id="993087"/>
    <lineage>
        <taxon>Bacteria</taxon>
        <taxon>Bacillati</taxon>
        <taxon>Actinomycetota</taxon>
        <taxon>Actinomycetes</taxon>
        <taxon>Micrococcales</taxon>
        <taxon>Microbacteriaceae</taxon>
        <taxon>Gryllotalpicola</taxon>
    </lineage>
</organism>
<dbReference type="InterPro" id="IPR050109">
    <property type="entry name" value="HTH-type_TetR-like_transc_reg"/>
</dbReference>
<gene>
    <name evidence="4" type="ORF">GCM10022286_10360</name>
</gene>
<protein>
    <submittedName>
        <fullName evidence="4">TetR/AcrR family transcriptional regulator</fullName>
    </submittedName>
</protein>
<dbReference type="Pfam" id="PF00440">
    <property type="entry name" value="TetR_N"/>
    <property type="match status" value="1"/>
</dbReference>